<accession>A0AAW0JVC1</accession>
<evidence type="ECO:0000313" key="1">
    <source>
        <dbReference type="EMBL" id="KAK7830664.1"/>
    </source>
</evidence>
<comment type="caution">
    <text evidence="1">The sequence shown here is derived from an EMBL/GenBank/DDBJ whole genome shotgun (WGS) entry which is preliminary data.</text>
</comment>
<sequence length="184" mass="20691">MRSLEPVQKFSCENATVTSKLHLLHQLPRMVLRLHLPRQLVEPTRRLQHLLQHSLSYPMIHHLEEPHVLCSPPDTVNGISTPASEVYDRNCEMDVGWFAGIGVVGGEILRWADENSGDFGDTSIHQTFDTRLGIVKCLQLLETVIVCGISGRSEIELKISPRLLSRRRYSSETAGGCKVKNEVN</sequence>
<reference evidence="1 2" key="1">
    <citation type="journal article" date="2018" name="Sci. Data">
        <title>The draft genome sequence of cork oak.</title>
        <authorList>
            <person name="Ramos A.M."/>
            <person name="Usie A."/>
            <person name="Barbosa P."/>
            <person name="Barros P.M."/>
            <person name="Capote T."/>
            <person name="Chaves I."/>
            <person name="Simoes F."/>
            <person name="Abreu I."/>
            <person name="Carrasquinho I."/>
            <person name="Faro C."/>
            <person name="Guimaraes J.B."/>
            <person name="Mendonca D."/>
            <person name="Nobrega F."/>
            <person name="Rodrigues L."/>
            <person name="Saibo N.J.M."/>
            <person name="Varela M.C."/>
            <person name="Egas C."/>
            <person name="Matos J."/>
            <person name="Miguel C.M."/>
            <person name="Oliveira M.M."/>
            <person name="Ricardo C.P."/>
            <person name="Goncalves S."/>
        </authorList>
    </citation>
    <scope>NUCLEOTIDE SEQUENCE [LARGE SCALE GENOMIC DNA]</scope>
    <source>
        <strain evidence="2">cv. HL8</strain>
    </source>
</reference>
<name>A0AAW0JVC1_QUESU</name>
<keyword evidence="2" id="KW-1185">Reference proteome</keyword>
<organism evidence="1 2">
    <name type="scientific">Quercus suber</name>
    <name type="common">Cork oak</name>
    <dbReference type="NCBI Taxonomy" id="58331"/>
    <lineage>
        <taxon>Eukaryota</taxon>
        <taxon>Viridiplantae</taxon>
        <taxon>Streptophyta</taxon>
        <taxon>Embryophyta</taxon>
        <taxon>Tracheophyta</taxon>
        <taxon>Spermatophyta</taxon>
        <taxon>Magnoliopsida</taxon>
        <taxon>eudicotyledons</taxon>
        <taxon>Gunneridae</taxon>
        <taxon>Pentapetalae</taxon>
        <taxon>rosids</taxon>
        <taxon>fabids</taxon>
        <taxon>Fagales</taxon>
        <taxon>Fagaceae</taxon>
        <taxon>Quercus</taxon>
    </lineage>
</organism>
<dbReference type="AlphaFoldDB" id="A0AAW0JVC1"/>
<gene>
    <name evidence="1" type="ORF">CFP56_028056</name>
</gene>
<proteinExistence type="predicted"/>
<dbReference type="Proteomes" id="UP000237347">
    <property type="component" value="Unassembled WGS sequence"/>
</dbReference>
<dbReference type="EMBL" id="PKMF04000458">
    <property type="protein sequence ID" value="KAK7830664.1"/>
    <property type="molecule type" value="Genomic_DNA"/>
</dbReference>
<evidence type="ECO:0000313" key="2">
    <source>
        <dbReference type="Proteomes" id="UP000237347"/>
    </source>
</evidence>
<protein>
    <submittedName>
        <fullName evidence="1">Uncharacterized protein</fullName>
    </submittedName>
</protein>